<accession>A0A9R0IG33</accession>
<dbReference type="PANTHER" id="PTHR12486:SF5">
    <property type="entry name" value="ADENOSINE 5'-MONOPHOSPHORAMIDASE HINT3"/>
    <property type="match status" value="1"/>
</dbReference>
<reference evidence="6" key="1">
    <citation type="journal article" date="2021" name="Nat. Commun.">
        <title>Genomic analyses provide insights into spinach domestication and the genetic basis of agronomic traits.</title>
        <authorList>
            <person name="Cai X."/>
            <person name="Sun X."/>
            <person name="Xu C."/>
            <person name="Sun H."/>
            <person name="Wang X."/>
            <person name="Ge C."/>
            <person name="Zhang Z."/>
            <person name="Wang Q."/>
            <person name="Fei Z."/>
            <person name="Jiao C."/>
            <person name="Wang Q."/>
        </authorList>
    </citation>
    <scope>NUCLEOTIDE SEQUENCE [LARGE SCALE GENOMIC DNA]</scope>
    <source>
        <strain evidence="6">cv. Varoflay</strain>
    </source>
</reference>
<dbReference type="RefSeq" id="XP_021848639.1">
    <property type="nucleotide sequence ID" value="XM_021992947.1"/>
</dbReference>
<dbReference type="OrthoDB" id="1915375at2759"/>
<dbReference type="Gene3D" id="3.30.428.10">
    <property type="entry name" value="HIT-like"/>
    <property type="match status" value="1"/>
</dbReference>
<dbReference type="Pfam" id="PF11969">
    <property type="entry name" value="DcpS_C"/>
    <property type="match status" value="1"/>
</dbReference>
<dbReference type="SUPFAM" id="SSF54197">
    <property type="entry name" value="HIT-like"/>
    <property type="match status" value="1"/>
</dbReference>
<gene>
    <name evidence="7 8" type="primary">LOC110788318</name>
</gene>
<evidence type="ECO:0000313" key="6">
    <source>
        <dbReference type="Proteomes" id="UP000813463"/>
    </source>
</evidence>
<dbReference type="AlphaFoldDB" id="A0A9R0IG33"/>
<reference evidence="7 8" key="2">
    <citation type="submission" date="2025-04" db="UniProtKB">
        <authorList>
            <consortium name="RefSeq"/>
        </authorList>
    </citation>
    <scope>IDENTIFICATION</scope>
</reference>
<proteinExistence type="predicted"/>
<keyword evidence="6" id="KW-1185">Reference proteome</keyword>
<evidence type="ECO:0000313" key="7">
    <source>
        <dbReference type="RefSeq" id="XP_021848638.1"/>
    </source>
</evidence>
<dbReference type="GeneID" id="110788318"/>
<evidence type="ECO:0000256" key="2">
    <source>
        <dbReference type="ARBA" id="ARBA00022801"/>
    </source>
</evidence>
<evidence type="ECO:0000256" key="4">
    <source>
        <dbReference type="PROSITE-ProRule" id="PRU00464"/>
    </source>
</evidence>
<dbReference type="PRINTS" id="PR00332">
    <property type="entry name" value="HISTRIAD"/>
</dbReference>
<dbReference type="RefSeq" id="XP_021848638.1">
    <property type="nucleotide sequence ID" value="XM_021992946.1"/>
</dbReference>
<sequence length="139" mass="15859">MPESACIFCDIARLPSSTSLLYQDDKVVAFQDIKPAAFRHYLVIPIEHIPTVKNLQRGLEHYSLVSHMLNVGKTLLQQDSSHNEHRFGFHQPPFNSVDHLHLHCLALPYMPSWKFIKYSSLGPLGGFILAEKLLEKLKP</sequence>
<dbReference type="InterPro" id="IPR011146">
    <property type="entry name" value="HIT-like"/>
</dbReference>
<name>A0A9R0IG33_SPIOL</name>
<feature type="domain" description="HIT" evidence="5">
    <location>
        <begin position="7"/>
        <end position="115"/>
    </location>
</feature>
<dbReference type="GO" id="GO:0047627">
    <property type="term" value="F:adenylylsulfatase activity"/>
    <property type="evidence" value="ECO:0007669"/>
    <property type="project" value="UniProtKB-ARBA"/>
</dbReference>
<evidence type="ECO:0000256" key="1">
    <source>
        <dbReference type="ARBA" id="ARBA00022741"/>
    </source>
</evidence>
<dbReference type="InterPro" id="IPR001310">
    <property type="entry name" value="Histidine_triad_HIT"/>
</dbReference>
<dbReference type="PROSITE" id="PS51084">
    <property type="entry name" value="HIT_2"/>
    <property type="match status" value="1"/>
</dbReference>
<dbReference type="PANTHER" id="PTHR12486">
    <property type="entry name" value="APRATAXIN-RELATED"/>
    <property type="match status" value="1"/>
</dbReference>
<dbReference type="InterPro" id="IPR036265">
    <property type="entry name" value="HIT-like_sf"/>
</dbReference>
<dbReference type="Proteomes" id="UP000813463">
    <property type="component" value="Chromosome 6"/>
</dbReference>
<organism evidence="6 7">
    <name type="scientific">Spinacia oleracea</name>
    <name type="common">Spinach</name>
    <dbReference type="NCBI Taxonomy" id="3562"/>
    <lineage>
        <taxon>Eukaryota</taxon>
        <taxon>Viridiplantae</taxon>
        <taxon>Streptophyta</taxon>
        <taxon>Embryophyta</taxon>
        <taxon>Tracheophyta</taxon>
        <taxon>Spermatophyta</taxon>
        <taxon>Magnoliopsida</taxon>
        <taxon>eudicotyledons</taxon>
        <taxon>Gunneridae</taxon>
        <taxon>Pentapetalae</taxon>
        <taxon>Caryophyllales</taxon>
        <taxon>Chenopodiaceae</taxon>
        <taxon>Chenopodioideae</taxon>
        <taxon>Anserineae</taxon>
        <taxon>Spinacia</taxon>
    </lineage>
</organism>
<feature type="short sequence motif" description="Histidine triad motif" evidence="4">
    <location>
        <begin position="99"/>
        <end position="103"/>
    </location>
</feature>
<dbReference type="GO" id="GO:0000166">
    <property type="term" value="F:nucleotide binding"/>
    <property type="evidence" value="ECO:0007669"/>
    <property type="project" value="UniProtKB-KW"/>
</dbReference>
<evidence type="ECO:0000256" key="3">
    <source>
        <dbReference type="PIRSR" id="PIRSR601310-1"/>
    </source>
</evidence>
<keyword evidence="1" id="KW-0547">Nucleotide-binding</keyword>
<dbReference type="KEGG" id="soe:110788318"/>
<keyword evidence="2" id="KW-0378">Hydrolase</keyword>
<protein>
    <submittedName>
        <fullName evidence="7 8">Bifunctional adenosine 5'-phosphosulfate phosphorylase/adenylylsulfatase HINT4</fullName>
    </submittedName>
</protein>
<evidence type="ECO:0000313" key="8">
    <source>
        <dbReference type="RefSeq" id="XP_021848639.1"/>
    </source>
</evidence>
<feature type="active site" description="Tele-AMP-histidine intermediate" evidence="3">
    <location>
        <position position="103"/>
    </location>
</feature>
<evidence type="ECO:0000259" key="5">
    <source>
        <dbReference type="PROSITE" id="PS51084"/>
    </source>
</evidence>